<evidence type="ECO:0000313" key="2">
    <source>
        <dbReference type="Proteomes" id="UP001140087"/>
    </source>
</evidence>
<dbReference type="EMBL" id="JANBUN010001446">
    <property type="protein sequence ID" value="KAJ2798104.1"/>
    <property type="molecule type" value="Genomic_DNA"/>
</dbReference>
<evidence type="ECO:0000313" key="1">
    <source>
        <dbReference type="EMBL" id="KAJ2798104.1"/>
    </source>
</evidence>
<dbReference type="Proteomes" id="UP001140087">
    <property type="component" value="Unassembled WGS sequence"/>
</dbReference>
<keyword evidence="2" id="KW-1185">Reference proteome</keyword>
<organism evidence="1 2">
    <name type="scientific">Coemansia helicoidea</name>
    <dbReference type="NCBI Taxonomy" id="1286919"/>
    <lineage>
        <taxon>Eukaryota</taxon>
        <taxon>Fungi</taxon>
        <taxon>Fungi incertae sedis</taxon>
        <taxon>Zoopagomycota</taxon>
        <taxon>Kickxellomycotina</taxon>
        <taxon>Kickxellomycetes</taxon>
        <taxon>Kickxellales</taxon>
        <taxon>Kickxellaceae</taxon>
        <taxon>Coemansia</taxon>
    </lineage>
</organism>
<accession>A0ACC1KZ79</accession>
<name>A0ACC1KZ79_9FUNG</name>
<reference evidence="1" key="1">
    <citation type="submission" date="2022-07" db="EMBL/GenBank/DDBJ databases">
        <title>Phylogenomic reconstructions and comparative analyses of Kickxellomycotina fungi.</title>
        <authorList>
            <person name="Reynolds N.K."/>
            <person name="Stajich J.E."/>
            <person name="Barry K."/>
            <person name="Grigoriev I.V."/>
            <person name="Crous P."/>
            <person name="Smith M.E."/>
        </authorList>
    </citation>
    <scope>NUCLEOTIDE SEQUENCE</scope>
    <source>
        <strain evidence="1">BCRC 34780</strain>
    </source>
</reference>
<keyword evidence="1" id="KW-0436">Ligase</keyword>
<protein>
    <submittedName>
        <fullName evidence="1">Tyrosine--tRNA ligase cytoplasmic</fullName>
        <ecNumber evidence="1">6.1.1.1</ecNumber>
    </submittedName>
</protein>
<sequence>MNMTDGTLSADEKFTLITRGLQEVLGEEQLRKTLEERDIRLYWGTAPTGRPHVAYFVPMIKLADFLRAGCHVKILLADIHAFLDNLKAPFDLVKARTKYYEHMVKAILRSIGVPLDKLEFVVGSSYELTPAYSMDNYKLAALVSEHDAKKAGSEVVKQVESAPLSGLLYPGMQALDEEYLQVDAQFGGVDQRKIFTFAEKYLPHLGYKKRIHLMNRMVPGLQGSKMSASDPDSKIDLLDGRKAVQSKIKKAFCEPCNTADNGVLHFARAVLFPASSMRTGSPEFVVERKEEYGGTVVYTSFEDLERDYAEGKVYPGDLKNSVAAALNDMLDPIREHFDAPEMQALLLEAYPPPEAAKPKPAKQKKKHNRRPDDPEAADAQPPTQELADSRI</sequence>
<gene>
    <name evidence="1" type="primary">TYS1</name>
    <name evidence="1" type="ORF">H4R21_004065</name>
</gene>
<proteinExistence type="predicted"/>
<comment type="caution">
    <text evidence="1">The sequence shown here is derived from an EMBL/GenBank/DDBJ whole genome shotgun (WGS) entry which is preliminary data.</text>
</comment>
<dbReference type="EC" id="6.1.1.1" evidence="1"/>